<dbReference type="Pfam" id="PF14223">
    <property type="entry name" value="Retrotran_gag_2"/>
    <property type="match status" value="1"/>
</dbReference>
<keyword evidence="3" id="KW-1185">Reference proteome</keyword>
<name>A0A0C3PUY0_9AGAM</name>
<protein>
    <submittedName>
        <fullName evidence="2">Uncharacterized protein</fullName>
    </submittedName>
</protein>
<reference evidence="2 3" key="1">
    <citation type="submission" date="2014-04" db="EMBL/GenBank/DDBJ databases">
        <authorList>
            <consortium name="DOE Joint Genome Institute"/>
            <person name="Kuo A."/>
            <person name="Girlanda M."/>
            <person name="Perotto S."/>
            <person name="Kohler A."/>
            <person name="Nagy L.G."/>
            <person name="Floudas D."/>
            <person name="Copeland A."/>
            <person name="Barry K.W."/>
            <person name="Cichocki N."/>
            <person name="Veneault-Fourrey C."/>
            <person name="LaButti K."/>
            <person name="Lindquist E.A."/>
            <person name="Lipzen A."/>
            <person name="Lundell T."/>
            <person name="Morin E."/>
            <person name="Murat C."/>
            <person name="Sun H."/>
            <person name="Tunlid A."/>
            <person name="Henrissat B."/>
            <person name="Grigoriev I.V."/>
            <person name="Hibbett D.S."/>
            <person name="Martin F."/>
            <person name="Nordberg H.P."/>
            <person name="Cantor M.N."/>
            <person name="Hua S.X."/>
        </authorList>
    </citation>
    <scope>NUCLEOTIDE SEQUENCE [LARGE SCALE GENOMIC DNA]</scope>
    <source>
        <strain evidence="2 3">MUT 4182</strain>
    </source>
</reference>
<evidence type="ECO:0000313" key="2">
    <source>
        <dbReference type="EMBL" id="KIO18675.1"/>
    </source>
</evidence>
<feature type="compositionally biased region" description="Basic and acidic residues" evidence="1">
    <location>
        <begin position="48"/>
        <end position="57"/>
    </location>
</feature>
<dbReference type="EMBL" id="KN823270">
    <property type="protein sequence ID" value="KIO18675.1"/>
    <property type="molecule type" value="Genomic_DNA"/>
</dbReference>
<dbReference type="Proteomes" id="UP000054248">
    <property type="component" value="Unassembled WGS sequence"/>
</dbReference>
<feature type="region of interest" description="Disordered" evidence="1">
    <location>
        <begin position="32"/>
        <end position="57"/>
    </location>
</feature>
<proteinExistence type="predicted"/>
<gene>
    <name evidence="2" type="ORF">M407DRAFT_11762</name>
</gene>
<evidence type="ECO:0000256" key="1">
    <source>
        <dbReference type="SAM" id="MobiDB-lite"/>
    </source>
</evidence>
<reference evidence="3" key="2">
    <citation type="submission" date="2015-01" db="EMBL/GenBank/DDBJ databases">
        <title>Evolutionary Origins and Diversification of the Mycorrhizal Mutualists.</title>
        <authorList>
            <consortium name="DOE Joint Genome Institute"/>
            <consortium name="Mycorrhizal Genomics Consortium"/>
            <person name="Kohler A."/>
            <person name="Kuo A."/>
            <person name="Nagy L.G."/>
            <person name="Floudas D."/>
            <person name="Copeland A."/>
            <person name="Barry K.W."/>
            <person name="Cichocki N."/>
            <person name="Veneault-Fourrey C."/>
            <person name="LaButti K."/>
            <person name="Lindquist E.A."/>
            <person name="Lipzen A."/>
            <person name="Lundell T."/>
            <person name="Morin E."/>
            <person name="Murat C."/>
            <person name="Riley R."/>
            <person name="Ohm R."/>
            <person name="Sun H."/>
            <person name="Tunlid A."/>
            <person name="Henrissat B."/>
            <person name="Grigoriev I.V."/>
            <person name="Hibbett D.S."/>
            <person name="Martin F."/>
        </authorList>
    </citation>
    <scope>NUCLEOTIDE SEQUENCE [LARGE SCALE GENOMIC DNA]</scope>
    <source>
        <strain evidence="3">MUT 4182</strain>
    </source>
</reference>
<feature type="compositionally biased region" description="Low complexity" evidence="1">
    <location>
        <begin position="32"/>
        <end position="45"/>
    </location>
</feature>
<dbReference type="HOGENOM" id="CLU_1256858_0_0_1"/>
<organism evidence="2 3">
    <name type="scientific">Tulasnella calospora MUT 4182</name>
    <dbReference type="NCBI Taxonomy" id="1051891"/>
    <lineage>
        <taxon>Eukaryota</taxon>
        <taxon>Fungi</taxon>
        <taxon>Dikarya</taxon>
        <taxon>Basidiomycota</taxon>
        <taxon>Agaricomycotina</taxon>
        <taxon>Agaricomycetes</taxon>
        <taxon>Cantharellales</taxon>
        <taxon>Tulasnellaceae</taxon>
        <taxon>Tulasnella</taxon>
    </lineage>
</organism>
<evidence type="ECO:0000313" key="3">
    <source>
        <dbReference type="Proteomes" id="UP000054248"/>
    </source>
</evidence>
<sequence>MLTAATHAEWKHAIKSTALTLGGWGILKGTSTIPNPIPPSSSGSTLSAEEKKENREWQKTREKIAGAIYATLDHAHRSLIADVDDEDAKGLWDKLNAHYEKKDIGGRFFAMQNLMALTYRDLEHPTESLAEFGNRVVDGSRKLRDLLPEERKIIPATVTNATATCKTDKNHVVDIVQGTLTDANLGPGFTTSVFVDELAINVILIGLGRSEDVQQLKHSLLQTGLNSLNDVLNALQKEDTLRKVLGPCSATNAEANVCTKGKGEVLLQKA</sequence>
<accession>A0A0C3PUY0</accession>
<dbReference type="AlphaFoldDB" id="A0A0C3PUY0"/>
<dbReference type="OrthoDB" id="3291824at2759"/>